<keyword evidence="6 14" id="KW-0132">Cell division</keyword>
<name>A0A4D7ATH6_9FIRM</name>
<evidence type="ECO:0000256" key="11">
    <source>
        <dbReference type="ARBA" id="ARBA00023306"/>
    </source>
</evidence>
<dbReference type="GO" id="GO:0005524">
    <property type="term" value="F:ATP binding"/>
    <property type="evidence" value="ECO:0007669"/>
    <property type="project" value="UniProtKB-UniRule"/>
</dbReference>
<dbReference type="Pfam" id="PF02875">
    <property type="entry name" value="Mur_ligase_C"/>
    <property type="match status" value="1"/>
</dbReference>
<proteinExistence type="inferred from homology"/>
<dbReference type="InterPro" id="IPR036565">
    <property type="entry name" value="Mur-like_cat_sf"/>
</dbReference>
<keyword evidence="11 14" id="KW-0131">Cell cycle</keyword>
<comment type="function">
    <text evidence="14">Cell wall formation.</text>
</comment>
<dbReference type="Gene3D" id="3.40.50.720">
    <property type="entry name" value="NAD(P)-binding Rossmann-like Domain"/>
    <property type="match status" value="1"/>
</dbReference>
<evidence type="ECO:0000256" key="2">
    <source>
        <dbReference type="ARBA" id="ARBA00004752"/>
    </source>
</evidence>
<evidence type="ECO:0000313" key="18">
    <source>
        <dbReference type="EMBL" id="QCI60753.1"/>
    </source>
</evidence>
<dbReference type="KEGG" id="obj:EIO64_17335"/>
<dbReference type="InterPro" id="IPR036615">
    <property type="entry name" value="Mur_ligase_C_dom_sf"/>
</dbReference>
<accession>A0A4D7ATH6</accession>
<dbReference type="PANTHER" id="PTHR43445:SF3">
    <property type="entry name" value="UDP-N-ACETYLMURAMATE--L-ALANINE LIGASE"/>
    <property type="match status" value="1"/>
</dbReference>
<comment type="subcellular location">
    <subcellularLocation>
        <location evidence="1 14">Cytoplasm</location>
    </subcellularLocation>
</comment>
<protein>
    <recommendedName>
        <fullName evidence="3 14">UDP-N-acetylmuramate--L-alanine ligase</fullName>
        <ecNumber evidence="3 14">6.3.2.8</ecNumber>
    </recommendedName>
    <alternativeName>
        <fullName evidence="14">UDP-N-acetylmuramoyl-L-alanine synthetase</fullName>
    </alternativeName>
</protein>
<keyword evidence="19" id="KW-1185">Reference proteome</keyword>
<dbReference type="SUPFAM" id="SSF53244">
    <property type="entry name" value="MurD-like peptide ligases, peptide-binding domain"/>
    <property type="match status" value="1"/>
</dbReference>
<evidence type="ECO:0000256" key="7">
    <source>
        <dbReference type="ARBA" id="ARBA00022741"/>
    </source>
</evidence>
<dbReference type="Gene3D" id="3.90.190.20">
    <property type="entry name" value="Mur ligase, C-terminal domain"/>
    <property type="match status" value="1"/>
</dbReference>
<keyword evidence="5 14" id="KW-0436">Ligase</keyword>
<feature type="domain" description="Mur ligase N-terminal catalytic" evidence="15">
    <location>
        <begin position="18"/>
        <end position="115"/>
    </location>
</feature>
<evidence type="ECO:0000256" key="3">
    <source>
        <dbReference type="ARBA" id="ARBA00012211"/>
    </source>
</evidence>
<evidence type="ECO:0000256" key="13">
    <source>
        <dbReference type="ARBA" id="ARBA00047833"/>
    </source>
</evidence>
<dbReference type="InterPro" id="IPR013221">
    <property type="entry name" value="Mur_ligase_cen"/>
</dbReference>
<feature type="domain" description="Mur ligase central" evidence="17">
    <location>
        <begin position="121"/>
        <end position="300"/>
    </location>
</feature>
<dbReference type="GO" id="GO:0005737">
    <property type="term" value="C:cytoplasm"/>
    <property type="evidence" value="ECO:0007669"/>
    <property type="project" value="UniProtKB-SubCell"/>
</dbReference>
<dbReference type="GO" id="GO:0008360">
    <property type="term" value="P:regulation of cell shape"/>
    <property type="evidence" value="ECO:0007669"/>
    <property type="project" value="UniProtKB-KW"/>
</dbReference>
<evidence type="ECO:0000256" key="5">
    <source>
        <dbReference type="ARBA" id="ARBA00022598"/>
    </source>
</evidence>
<dbReference type="InterPro" id="IPR000713">
    <property type="entry name" value="Mur_ligase_N"/>
</dbReference>
<reference evidence="19" key="1">
    <citation type="submission" date="2018-12" db="EMBL/GenBank/DDBJ databases">
        <title>Dusodibacter welbiota gen. nov., sp. nov., isolated from human faeces and emended description of the Oscillibacter genus.</title>
        <authorList>
            <person name="Le Roy T."/>
            <person name="Van der Smissen P."/>
            <person name="Delzenne N."/>
            <person name="Muccioli G."/>
            <person name="Collet J.F."/>
            <person name="Cani P.D."/>
        </authorList>
    </citation>
    <scope>NUCLEOTIDE SEQUENCE [LARGE SCALE GENOMIC DNA]</scope>
    <source>
        <strain evidence="19">J115</strain>
    </source>
</reference>
<evidence type="ECO:0000259" key="15">
    <source>
        <dbReference type="Pfam" id="PF01225"/>
    </source>
</evidence>
<evidence type="ECO:0000256" key="6">
    <source>
        <dbReference type="ARBA" id="ARBA00022618"/>
    </source>
</evidence>
<keyword evidence="4 14" id="KW-0963">Cytoplasm</keyword>
<evidence type="ECO:0000256" key="9">
    <source>
        <dbReference type="ARBA" id="ARBA00022960"/>
    </source>
</evidence>
<dbReference type="GO" id="GO:0051301">
    <property type="term" value="P:cell division"/>
    <property type="evidence" value="ECO:0007669"/>
    <property type="project" value="UniProtKB-KW"/>
</dbReference>
<dbReference type="RefSeq" id="WP_036630415.1">
    <property type="nucleotide sequence ID" value="NZ_CP034413.3"/>
</dbReference>
<dbReference type="EMBL" id="CP034413">
    <property type="protein sequence ID" value="QCI60753.1"/>
    <property type="molecule type" value="Genomic_DNA"/>
</dbReference>
<dbReference type="InterPro" id="IPR004101">
    <property type="entry name" value="Mur_ligase_C"/>
</dbReference>
<evidence type="ECO:0000256" key="14">
    <source>
        <dbReference type="HAMAP-Rule" id="MF_00046"/>
    </source>
</evidence>
<evidence type="ECO:0000256" key="4">
    <source>
        <dbReference type="ARBA" id="ARBA00022490"/>
    </source>
</evidence>
<dbReference type="NCBIfam" id="TIGR01082">
    <property type="entry name" value="murC"/>
    <property type="match status" value="1"/>
</dbReference>
<dbReference type="Proteomes" id="UP000298642">
    <property type="component" value="Chromosome"/>
</dbReference>
<evidence type="ECO:0000313" key="19">
    <source>
        <dbReference type="Proteomes" id="UP000298642"/>
    </source>
</evidence>
<dbReference type="SUPFAM" id="SSF53623">
    <property type="entry name" value="MurD-like peptide ligases, catalytic domain"/>
    <property type="match status" value="1"/>
</dbReference>
<comment type="catalytic activity">
    <reaction evidence="13 14">
        <text>UDP-N-acetyl-alpha-D-muramate + L-alanine + ATP = UDP-N-acetyl-alpha-D-muramoyl-L-alanine + ADP + phosphate + H(+)</text>
        <dbReference type="Rhea" id="RHEA:23372"/>
        <dbReference type="ChEBI" id="CHEBI:15378"/>
        <dbReference type="ChEBI" id="CHEBI:30616"/>
        <dbReference type="ChEBI" id="CHEBI:43474"/>
        <dbReference type="ChEBI" id="CHEBI:57972"/>
        <dbReference type="ChEBI" id="CHEBI:70757"/>
        <dbReference type="ChEBI" id="CHEBI:83898"/>
        <dbReference type="ChEBI" id="CHEBI:456216"/>
        <dbReference type="EC" id="6.3.2.8"/>
    </reaction>
</comment>
<dbReference type="AlphaFoldDB" id="A0A4D7ATH6"/>
<evidence type="ECO:0000256" key="1">
    <source>
        <dbReference type="ARBA" id="ARBA00004496"/>
    </source>
</evidence>
<dbReference type="EC" id="6.3.2.8" evidence="3 14"/>
<dbReference type="GO" id="GO:0009252">
    <property type="term" value="P:peptidoglycan biosynthetic process"/>
    <property type="evidence" value="ECO:0007669"/>
    <property type="project" value="UniProtKB-UniRule"/>
</dbReference>
<evidence type="ECO:0000256" key="12">
    <source>
        <dbReference type="ARBA" id="ARBA00023316"/>
    </source>
</evidence>
<feature type="domain" description="Mur ligase C-terminal" evidence="16">
    <location>
        <begin position="322"/>
        <end position="447"/>
    </location>
</feature>
<sequence length="460" mass="49488">MMNNLHPIRDYIVPGKRAHLVGIGGVSMCPLAEVLRGMGLHVQGSDMTESDTVRHLRSLGIPVAIGHNAENLGDCDLVVRTAAVHDSNPEIAGAVARGIPVYERAQAWGAIMQRYPNALCVAGTHGKTTTTSMCTHIFMAAEADPTVMIGGTLPLLHAGYRVGQGDTIILESCEYCNSFLSFFPTVAVILNVEEDHLDFFKDLADIQHSFRRFAELVPPAGSVIVNADNASAMEAVAGLEHPIFTFGLDHAADCTAANLTEVDGRPVFDVMIRGEKYARVELHVYGHHNVLNALAAASAAWALGLPGHAVETGLASFTGAGRRFEHKGTYHGAEVYDDYAHHPDELHALFTTAKEMGYERLVVAFQPHTYSRTAKLFERFVEELKIPDVAILAEIFAAREQNTLGISSADLCRNIPGAVYCSTLDKAAAALRQAARPGDLILTVGAGDIYRAGEKLLAGV</sequence>
<feature type="binding site" evidence="14">
    <location>
        <begin position="123"/>
        <end position="129"/>
    </location>
    <ligand>
        <name>ATP</name>
        <dbReference type="ChEBI" id="CHEBI:30616"/>
    </ligand>
</feature>
<dbReference type="SUPFAM" id="SSF51984">
    <property type="entry name" value="MurCD N-terminal domain"/>
    <property type="match status" value="1"/>
</dbReference>
<evidence type="ECO:0000256" key="8">
    <source>
        <dbReference type="ARBA" id="ARBA00022840"/>
    </source>
</evidence>
<comment type="similarity">
    <text evidence="14">Belongs to the MurCDEF family.</text>
</comment>
<keyword evidence="8 14" id="KW-0067">ATP-binding</keyword>
<evidence type="ECO:0000259" key="16">
    <source>
        <dbReference type="Pfam" id="PF02875"/>
    </source>
</evidence>
<dbReference type="PANTHER" id="PTHR43445">
    <property type="entry name" value="UDP-N-ACETYLMURAMATE--L-ALANINE LIGASE-RELATED"/>
    <property type="match status" value="1"/>
</dbReference>
<gene>
    <name evidence="14 18" type="primary">murC</name>
    <name evidence="18" type="ORF">EIO64_17335</name>
</gene>
<dbReference type="GO" id="GO:0008763">
    <property type="term" value="F:UDP-N-acetylmuramate-L-alanine ligase activity"/>
    <property type="evidence" value="ECO:0007669"/>
    <property type="project" value="UniProtKB-UniRule"/>
</dbReference>
<dbReference type="Gene3D" id="3.40.1190.10">
    <property type="entry name" value="Mur-like, catalytic domain"/>
    <property type="match status" value="1"/>
</dbReference>
<dbReference type="GO" id="GO:0071555">
    <property type="term" value="P:cell wall organization"/>
    <property type="evidence" value="ECO:0007669"/>
    <property type="project" value="UniProtKB-KW"/>
</dbReference>
<organism evidence="18 19">
    <name type="scientific">Dysosmobacter welbionis</name>
    <dbReference type="NCBI Taxonomy" id="2093857"/>
    <lineage>
        <taxon>Bacteria</taxon>
        <taxon>Bacillati</taxon>
        <taxon>Bacillota</taxon>
        <taxon>Clostridia</taxon>
        <taxon>Eubacteriales</taxon>
        <taxon>Oscillospiraceae</taxon>
        <taxon>Dysosmobacter</taxon>
    </lineage>
</organism>
<dbReference type="HAMAP" id="MF_00046">
    <property type="entry name" value="MurC"/>
    <property type="match status" value="1"/>
</dbReference>
<evidence type="ECO:0000256" key="10">
    <source>
        <dbReference type="ARBA" id="ARBA00022984"/>
    </source>
</evidence>
<dbReference type="Pfam" id="PF01225">
    <property type="entry name" value="Mur_ligase"/>
    <property type="match status" value="1"/>
</dbReference>
<dbReference type="UniPathway" id="UPA00219"/>
<dbReference type="InterPro" id="IPR050061">
    <property type="entry name" value="MurCDEF_pg_biosynth"/>
</dbReference>
<evidence type="ECO:0000259" key="17">
    <source>
        <dbReference type="Pfam" id="PF08245"/>
    </source>
</evidence>
<keyword evidence="12 14" id="KW-0961">Cell wall biogenesis/degradation</keyword>
<dbReference type="Pfam" id="PF08245">
    <property type="entry name" value="Mur_ligase_M"/>
    <property type="match status" value="1"/>
</dbReference>
<comment type="pathway">
    <text evidence="2 14">Cell wall biogenesis; peptidoglycan biosynthesis.</text>
</comment>
<keyword evidence="7 14" id="KW-0547">Nucleotide-binding</keyword>
<keyword evidence="9 14" id="KW-0133">Cell shape</keyword>
<dbReference type="InterPro" id="IPR005758">
    <property type="entry name" value="UDP-N-AcMur_Ala_ligase_MurC"/>
</dbReference>
<keyword evidence="10 14" id="KW-0573">Peptidoglycan synthesis</keyword>